<dbReference type="AlphaFoldDB" id="A0A6N2XYC2"/>
<sequence>MIRTGNIFVDACLNAKIRNNDEVNYVVDAVIDRNVNIAQDKLCSLLFNLIDNATEAALKTAEKIVEIKIFSKGNMLLISIINSTNRPLNYESKKGRDHGKGLIIIKEVVETYHGTMEYFYENNKVHCDILLNVDN</sequence>
<accession>A0A6N2XYC2</accession>
<dbReference type="SUPFAM" id="SSF55874">
    <property type="entry name" value="ATPase domain of HSP90 chaperone/DNA topoisomerase II/histidine kinase"/>
    <property type="match status" value="1"/>
</dbReference>
<gene>
    <name evidence="2" type="ORF">CRLFYP8_00985</name>
</gene>
<name>A0A6N2XYC2_9FIRM</name>
<dbReference type="Gene3D" id="3.30.565.10">
    <property type="entry name" value="Histidine kinase-like ATPase, C-terminal domain"/>
    <property type="match status" value="1"/>
</dbReference>
<organism evidence="2">
    <name type="scientific">Thomasclavelia ramosa</name>
    <dbReference type="NCBI Taxonomy" id="1547"/>
    <lineage>
        <taxon>Bacteria</taxon>
        <taxon>Bacillati</taxon>
        <taxon>Bacillota</taxon>
        <taxon>Erysipelotrichia</taxon>
        <taxon>Erysipelotrichales</taxon>
        <taxon>Coprobacillaceae</taxon>
        <taxon>Thomasclavelia</taxon>
    </lineage>
</organism>
<evidence type="ECO:0000313" key="2">
    <source>
        <dbReference type="EMBL" id="VYT58983.1"/>
    </source>
</evidence>
<protein>
    <recommendedName>
        <fullName evidence="1">Sensor histidine kinase NatK-like C-terminal domain-containing protein</fullName>
    </recommendedName>
</protein>
<proteinExistence type="predicted"/>
<dbReference type="RefSeq" id="WP_422099907.1">
    <property type="nucleotide sequence ID" value="NZ_CACRTL010000004.1"/>
</dbReference>
<dbReference type="InterPro" id="IPR032834">
    <property type="entry name" value="NatK-like_C"/>
</dbReference>
<dbReference type="InterPro" id="IPR036890">
    <property type="entry name" value="HATPase_C_sf"/>
</dbReference>
<evidence type="ECO:0000259" key="1">
    <source>
        <dbReference type="Pfam" id="PF14501"/>
    </source>
</evidence>
<feature type="domain" description="Sensor histidine kinase NatK-like C-terminal" evidence="1">
    <location>
        <begin position="42"/>
        <end position="131"/>
    </location>
</feature>
<reference evidence="2" key="1">
    <citation type="submission" date="2019-11" db="EMBL/GenBank/DDBJ databases">
        <authorList>
            <person name="Feng L."/>
        </authorList>
    </citation>
    <scope>NUCLEOTIDE SEQUENCE</scope>
    <source>
        <strain evidence="2">CramosumLFYP8</strain>
    </source>
</reference>
<dbReference type="EMBL" id="CACRTL010000004">
    <property type="protein sequence ID" value="VYT58983.1"/>
    <property type="molecule type" value="Genomic_DNA"/>
</dbReference>
<dbReference type="Pfam" id="PF14501">
    <property type="entry name" value="HATPase_c_5"/>
    <property type="match status" value="1"/>
</dbReference>